<evidence type="ECO:0000313" key="1">
    <source>
        <dbReference type="EMBL" id="KAK0053762.1"/>
    </source>
</evidence>
<reference evidence="1" key="1">
    <citation type="journal article" date="2023" name="PLoS Negl. Trop. Dis.">
        <title>A genome sequence for Biomphalaria pfeifferi, the major vector snail for the human-infecting parasite Schistosoma mansoni.</title>
        <authorList>
            <person name="Bu L."/>
            <person name="Lu L."/>
            <person name="Laidemitt M.R."/>
            <person name="Zhang S.M."/>
            <person name="Mutuku M."/>
            <person name="Mkoji G."/>
            <person name="Steinauer M."/>
            <person name="Loker E.S."/>
        </authorList>
    </citation>
    <scope>NUCLEOTIDE SEQUENCE</scope>
    <source>
        <strain evidence="1">KasaAsao</strain>
    </source>
</reference>
<comment type="caution">
    <text evidence="1">The sequence shown here is derived from an EMBL/GenBank/DDBJ whole genome shotgun (WGS) entry which is preliminary data.</text>
</comment>
<protein>
    <submittedName>
        <fullName evidence="1">Nose resistant to fluoxetine protein 6</fullName>
    </submittedName>
</protein>
<sequence>MTIYSEQLSTLTSHSAVLQYTSIENKEIFADAFCFGKDKDNINMPSRSILKIIFTLALSVFMNKLVFCKADDTILFPDSDTYPGTFTRLNHIPQNHGHSNYQEILKMYYSLFSDKELFGKAGIIRSSILGISAGSRNFFDELSVASEINDTDIEEALSSKRSQRPGNPFVSSSQNNCFVDVQRLFKEVKENEWTWPCE</sequence>
<evidence type="ECO:0000313" key="2">
    <source>
        <dbReference type="Proteomes" id="UP001233172"/>
    </source>
</evidence>
<reference evidence="1" key="2">
    <citation type="submission" date="2023-04" db="EMBL/GenBank/DDBJ databases">
        <authorList>
            <person name="Bu L."/>
            <person name="Lu L."/>
            <person name="Laidemitt M.R."/>
            <person name="Zhang S.M."/>
            <person name="Mutuku M."/>
            <person name="Mkoji G."/>
            <person name="Steinauer M."/>
            <person name="Loker E.S."/>
        </authorList>
    </citation>
    <scope>NUCLEOTIDE SEQUENCE</scope>
    <source>
        <strain evidence="1">KasaAsao</strain>
        <tissue evidence="1">Whole Snail</tissue>
    </source>
</reference>
<dbReference type="AlphaFoldDB" id="A0AAD8F6Q5"/>
<gene>
    <name evidence="1" type="ORF">Bpfe_016756</name>
</gene>
<keyword evidence="2" id="KW-1185">Reference proteome</keyword>
<proteinExistence type="predicted"/>
<name>A0AAD8F6Q5_BIOPF</name>
<dbReference type="Proteomes" id="UP001233172">
    <property type="component" value="Unassembled WGS sequence"/>
</dbReference>
<organism evidence="1 2">
    <name type="scientific">Biomphalaria pfeifferi</name>
    <name type="common">Bloodfluke planorb</name>
    <name type="synonym">Freshwater snail</name>
    <dbReference type="NCBI Taxonomy" id="112525"/>
    <lineage>
        <taxon>Eukaryota</taxon>
        <taxon>Metazoa</taxon>
        <taxon>Spiralia</taxon>
        <taxon>Lophotrochozoa</taxon>
        <taxon>Mollusca</taxon>
        <taxon>Gastropoda</taxon>
        <taxon>Heterobranchia</taxon>
        <taxon>Euthyneura</taxon>
        <taxon>Panpulmonata</taxon>
        <taxon>Hygrophila</taxon>
        <taxon>Lymnaeoidea</taxon>
        <taxon>Planorbidae</taxon>
        <taxon>Biomphalaria</taxon>
    </lineage>
</organism>
<dbReference type="EMBL" id="JASAOG010000083">
    <property type="protein sequence ID" value="KAK0053762.1"/>
    <property type="molecule type" value="Genomic_DNA"/>
</dbReference>
<accession>A0AAD8F6Q5</accession>